<gene>
    <name evidence="5" type="ORF">FHY56_16990</name>
</gene>
<dbReference type="AlphaFoldDB" id="A0A502BKS6"/>
<feature type="domain" description="HTH araC/xylS-type" evidence="4">
    <location>
        <begin position="213"/>
        <end position="313"/>
    </location>
</feature>
<evidence type="ECO:0000256" key="1">
    <source>
        <dbReference type="ARBA" id="ARBA00023015"/>
    </source>
</evidence>
<evidence type="ECO:0000313" key="6">
    <source>
        <dbReference type="Proteomes" id="UP000315388"/>
    </source>
</evidence>
<evidence type="ECO:0000313" key="5">
    <source>
        <dbReference type="EMBL" id="TPF73966.1"/>
    </source>
</evidence>
<dbReference type="InterPro" id="IPR018060">
    <property type="entry name" value="HTH_AraC"/>
</dbReference>
<dbReference type="EMBL" id="VEWJ01000021">
    <property type="protein sequence ID" value="TPF73966.1"/>
    <property type="molecule type" value="Genomic_DNA"/>
</dbReference>
<evidence type="ECO:0000256" key="3">
    <source>
        <dbReference type="ARBA" id="ARBA00023163"/>
    </source>
</evidence>
<protein>
    <submittedName>
        <fullName evidence="5">Helix-turn-helix domain-containing protein</fullName>
    </submittedName>
</protein>
<proteinExistence type="predicted"/>
<keyword evidence="3" id="KW-0804">Transcription</keyword>
<dbReference type="SUPFAM" id="SSF46689">
    <property type="entry name" value="Homeodomain-like"/>
    <property type="match status" value="1"/>
</dbReference>
<dbReference type="InterPro" id="IPR009057">
    <property type="entry name" value="Homeodomain-like_sf"/>
</dbReference>
<dbReference type="PANTHER" id="PTHR46796:SF6">
    <property type="entry name" value="ARAC SUBFAMILY"/>
    <property type="match status" value="1"/>
</dbReference>
<comment type="caution">
    <text evidence="5">The sequence shown here is derived from an EMBL/GenBank/DDBJ whole genome shotgun (WGS) entry which is preliminary data.</text>
</comment>
<dbReference type="GO" id="GO:0043565">
    <property type="term" value="F:sequence-specific DNA binding"/>
    <property type="evidence" value="ECO:0007669"/>
    <property type="project" value="InterPro"/>
</dbReference>
<dbReference type="InterPro" id="IPR050204">
    <property type="entry name" value="AraC_XylS_family_regulators"/>
</dbReference>
<dbReference type="Pfam" id="PF12833">
    <property type="entry name" value="HTH_18"/>
    <property type="match status" value="1"/>
</dbReference>
<accession>A0A502BKS6</accession>
<dbReference type="Gene3D" id="1.10.10.60">
    <property type="entry name" value="Homeodomain-like"/>
    <property type="match status" value="1"/>
</dbReference>
<keyword evidence="2" id="KW-0238">DNA-binding</keyword>
<keyword evidence="6" id="KW-1185">Reference proteome</keyword>
<dbReference type="Proteomes" id="UP000315388">
    <property type="component" value="Unassembled WGS sequence"/>
</dbReference>
<dbReference type="OrthoDB" id="7904253at2"/>
<dbReference type="PROSITE" id="PS01124">
    <property type="entry name" value="HTH_ARAC_FAMILY_2"/>
    <property type="match status" value="1"/>
</dbReference>
<dbReference type="GO" id="GO:0003700">
    <property type="term" value="F:DNA-binding transcription factor activity"/>
    <property type="evidence" value="ECO:0007669"/>
    <property type="project" value="InterPro"/>
</dbReference>
<dbReference type="RefSeq" id="WP_140906336.1">
    <property type="nucleotide sequence ID" value="NZ_JBHTMD010000041.1"/>
</dbReference>
<evidence type="ECO:0000259" key="4">
    <source>
        <dbReference type="PROSITE" id="PS01124"/>
    </source>
</evidence>
<evidence type="ECO:0000256" key="2">
    <source>
        <dbReference type="ARBA" id="ARBA00023125"/>
    </source>
</evidence>
<name>A0A502BKS6_9HYPH</name>
<dbReference type="SMART" id="SM00342">
    <property type="entry name" value="HTH_ARAC"/>
    <property type="match status" value="1"/>
</dbReference>
<dbReference type="PANTHER" id="PTHR46796">
    <property type="entry name" value="HTH-TYPE TRANSCRIPTIONAL ACTIVATOR RHAS-RELATED"/>
    <property type="match status" value="1"/>
</dbReference>
<keyword evidence="1" id="KW-0805">Transcription regulation</keyword>
<sequence>MMINTIKLSTELIEESHRNDYWREVTRPAFETVKNPNDEQKSFYGEISAKQVGEIVLGSTKFNAQKYIRDQRSISSFGLDNYMIQIVTAGTLRGDFNGVSSQAFVGDISIMDMAYQFQSEVSAGSRISLVLPRSHMQRSGLNGNIHGRILTSEDPLTAFLIDCAQGFLKVSPHLNETQIEGIQNSIIDMFTLGLNGKEFNQAESSTISLITKQRILDFIDSNIESPNLSTDSIQKRFKISRSHLYRIFAEDEGVATAIRNKRLSLAFKRLTASAGKRVHLAELAYQAGFSDYSAFSKLFQEKYGEKPTDIRNKIQNSIYNNVTYDGKIIKYFKNLREFHYGDEQ</sequence>
<reference evidence="5 6" key="1">
    <citation type="journal article" date="2003" name="Int. J. Syst. Evol. Microbiol.">
        <title>Towards a standardized format for the description of a novel species (of an established genus): Ochrobactrum gallinifaecis sp. nov.</title>
        <authorList>
            <person name="Kampfer P."/>
            <person name="Buczolits S."/>
            <person name="Albrecht A."/>
            <person name="Busse H.J."/>
            <person name="Stackebrandt E."/>
        </authorList>
    </citation>
    <scope>NUCLEOTIDE SEQUENCE [LARGE SCALE GENOMIC DNA]</scope>
    <source>
        <strain evidence="5 6">ISO 196</strain>
    </source>
</reference>
<organism evidence="5 6">
    <name type="scientific">Brucella gallinifaecis</name>
    <dbReference type="NCBI Taxonomy" id="215590"/>
    <lineage>
        <taxon>Bacteria</taxon>
        <taxon>Pseudomonadati</taxon>
        <taxon>Pseudomonadota</taxon>
        <taxon>Alphaproteobacteria</taxon>
        <taxon>Hyphomicrobiales</taxon>
        <taxon>Brucellaceae</taxon>
        <taxon>Brucella/Ochrobactrum group</taxon>
        <taxon>Brucella</taxon>
    </lineage>
</organism>